<dbReference type="EMBL" id="MU827796">
    <property type="protein sequence ID" value="KAJ7328586.1"/>
    <property type="molecule type" value="Genomic_DNA"/>
</dbReference>
<feature type="compositionally biased region" description="Basic and acidic residues" evidence="1">
    <location>
        <begin position="126"/>
        <end position="141"/>
    </location>
</feature>
<dbReference type="AlphaFoldDB" id="A0A9W9YAA4"/>
<sequence>MSQTEVEIRVASDTVSDMEKNKCDQGEESSSSVKVPTETECDVTSSEEQGMRHQSEPNVDAKHTKQDICSSEHHNNEQTDASEKPCTEQLLTETECDVTSSEEQGLHHQSEPNADDKHTKQVICSSEDHNNEQTDASEKSCSEQLPADTEHGLTSNEKSNEGQDMCYQSEPNSETETKEQDIWTSGDRNKHEQAYASEKPCTEQLPAAS</sequence>
<evidence type="ECO:0000313" key="3">
    <source>
        <dbReference type="Proteomes" id="UP001163046"/>
    </source>
</evidence>
<evidence type="ECO:0000256" key="1">
    <source>
        <dbReference type="SAM" id="MobiDB-lite"/>
    </source>
</evidence>
<reference evidence="2" key="1">
    <citation type="submission" date="2023-01" db="EMBL/GenBank/DDBJ databases">
        <title>Genome assembly of the deep-sea coral Lophelia pertusa.</title>
        <authorList>
            <person name="Herrera S."/>
            <person name="Cordes E."/>
        </authorList>
    </citation>
    <scope>NUCLEOTIDE SEQUENCE</scope>
    <source>
        <strain evidence="2">USNM1676648</strain>
        <tissue evidence="2">Polyp</tissue>
    </source>
</reference>
<feature type="compositionally biased region" description="Polar residues" evidence="1">
    <location>
        <begin position="89"/>
        <end position="103"/>
    </location>
</feature>
<keyword evidence="3" id="KW-1185">Reference proteome</keyword>
<feature type="compositionally biased region" description="Basic and acidic residues" evidence="1">
    <location>
        <begin position="175"/>
        <end position="193"/>
    </location>
</feature>
<feature type="region of interest" description="Disordered" evidence="1">
    <location>
        <begin position="1"/>
        <end position="209"/>
    </location>
</feature>
<proteinExistence type="predicted"/>
<feature type="compositionally biased region" description="Basic and acidic residues" evidence="1">
    <location>
        <begin position="104"/>
        <end position="119"/>
    </location>
</feature>
<accession>A0A9W9YAA4</accession>
<protein>
    <submittedName>
        <fullName evidence="2">Uncharacterized protein</fullName>
    </submittedName>
</protein>
<organism evidence="2 3">
    <name type="scientific">Desmophyllum pertusum</name>
    <dbReference type="NCBI Taxonomy" id="174260"/>
    <lineage>
        <taxon>Eukaryota</taxon>
        <taxon>Metazoa</taxon>
        <taxon>Cnidaria</taxon>
        <taxon>Anthozoa</taxon>
        <taxon>Hexacorallia</taxon>
        <taxon>Scleractinia</taxon>
        <taxon>Caryophylliina</taxon>
        <taxon>Caryophylliidae</taxon>
        <taxon>Desmophyllum</taxon>
    </lineage>
</organism>
<feature type="compositionally biased region" description="Basic and acidic residues" evidence="1">
    <location>
        <begin position="49"/>
        <end position="86"/>
    </location>
</feature>
<feature type="compositionally biased region" description="Basic and acidic residues" evidence="1">
    <location>
        <begin position="1"/>
        <end position="10"/>
    </location>
</feature>
<dbReference type="Proteomes" id="UP001163046">
    <property type="component" value="Unassembled WGS sequence"/>
</dbReference>
<comment type="caution">
    <text evidence="2">The sequence shown here is derived from an EMBL/GenBank/DDBJ whole genome shotgun (WGS) entry which is preliminary data.</text>
</comment>
<name>A0A9W9YAA4_9CNID</name>
<gene>
    <name evidence="2" type="ORF">OS493_024506</name>
</gene>
<evidence type="ECO:0000313" key="2">
    <source>
        <dbReference type="EMBL" id="KAJ7328586.1"/>
    </source>
</evidence>